<dbReference type="CDD" id="cd18584">
    <property type="entry name" value="ABC_6TM_AarD_CydD"/>
    <property type="match status" value="1"/>
</dbReference>
<dbReference type="Pfam" id="PF00005">
    <property type="entry name" value="ABC_tran"/>
    <property type="match status" value="1"/>
</dbReference>
<dbReference type="InterPro" id="IPR014216">
    <property type="entry name" value="ABC_transptr_CydD"/>
</dbReference>
<dbReference type="InterPro" id="IPR039421">
    <property type="entry name" value="Type_1_exporter"/>
</dbReference>
<dbReference type="InterPro" id="IPR017871">
    <property type="entry name" value="ABC_transporter-like_CS"/>
</dbReference>
<evidence type="ECO:0000256" key="1">
    <source>
        <dbReference type="ARBA" id="ARBA00004651"/>
    </source>
</evidence>
<proteinExistence type="predicted"/>
<evidence type="ECO:0000256" key="6">
    <source>
        <dbReference type="ARBA" id="ARBA00023136"/>
    </source>
</evidence>
<feature type="transmembrane region" description="Helical" evidence="8">
    <location>
        <begin position="61"/>
        <end position="82"/>
    </location>
</feature>
<dbReference type="EMBL" id="JACCBV010000001">
    <property type="protein sequence ID" value="NYE19371.1"/>
    <property type="molecule type" value="Genomic_DNA"/>
</dbReference>
<feature type="transmembrane region" description="Helical" evidence="8">
    <location>
        <begin position="136"/>
        <end position="157"/>
    </location>
</feature>
<accession>A0A7Y9KJ78</accession>
<name>A0A7Y9KJ78_9MICO</name>
<dbReference type="InterPro" id="IPR027417">
    <property type="entry name" value="P-loop_NTPase"/>
</dbReference>
<dbReference type="RefSeq" id="WP_179488671.1">
    <property type="nucleotide sequence ID" value="NZ_JACCBV010000001.1"/>
</dbReference>
<evidence type="ECO:0000256" key="7">
    <source>
        <dbReference type="SAM" id="MobiDB-lite"/>
    </source>
</evidence>
<dbReference type="Pfam" id="PF00664">
    <property type="entry name" value="ABC_membrane"/>
    <property type="match status" value="1"/>
</dbReference>
<feature type="transmembrane region" description="Helical" evidence="8">
    <location>
        <begin position="238"/>
        <end position="262"/>
    </location>
</feature>
<dbReference type="PROSITE" id="PS50929">
    <property type="entry name" value="ABC_TM1F"/>
    <property type="match status" value="1"/>
</dbReference>
<evidence type="ECO:0000256" key="5">
    <source>
        <dbReference type="ARBA" id="ARBA00022989"/>
    </source>
</evidence>
<feature type="domain" description="ABC transporter" evidence="9">
    <location>
        <begin position="352"/>
        <end position="560"/>
    </location>
</feature>
<evidence type="ECO:0000259" key="9">
    <source>
        <dbReference type="PROSITE" id="PS50893"/>
    </source>
</evidence>
<evidence type="ECO:0000256" key="2">
    <source>
        <dbReference type="ARBA" id="ARBA00022692"/>
    </source>
</evidence>
<protein>
    <submittedName>
        <fullName evidence="11">ATP-binding cassette subfamily C protein CydD</fullName>
    </submittedName>
</protein>
<dbReference type="SUPFAM" id="SSF90123">
    <property type="entry name" value="ABC transporter transmembrane region"/>
    <property type="match status" value="1"/>
</dbReference>
<evidence type="ECO:0000256" key="8">
    <source>
        <dbReference type="SAM" id="Phobius"/>
    </source>
</evidence>
<evidence type="ECO:0000256" key="3">
    <source>
        <dbReference type="ARBA" id="ARBA00022741"/>
    </source>
</evidence>
<sequence length="560" mass="58604">MRSRPVDPRLLRYAAASRVYFALQAVIVLAQTAVVIGFSWVLTAALTGAIGGRPVGELAPLLGWGAALVVVRAGLAAASEWVSARAAARASQQLRAALIAAITRLGPGWLGGRNAAALAVTAGHGLEALDAYFGRYLPQLVATAIATPVLIVAILIADPVSALVVVLTMPLIPIFMVLIGLATRAVQRRQYATLQRLASRFADTVGGLGTLKVFGRQHRAAASIESVTRDYKRETMTVLRVSFVSGFALEFLASLSVAIIAVTIGLRLLAGELTLDIGLFVLLLAPEAYLPLRQVGVQFHAAAEGVAATEDLFGVLDEARASSRFARSATGESRTPSEERSDEPKGRPRAPLIEARGLRVHRGDNLLPPVDLAVHAGEVVLLEGPSGAGKSSIIAALLGFAEFAGELLVEGEPDASARRILAWAGQRPGLMSGTVLENMTLGDPAPDPALARDCLAAAQIGELDPQILLGALGSGLSGGQAQRVAIARALYRLRSGRARVLALDEPSSALDSATEAALWTNLRREAGSGAGVLLVSHRRSARAIADRVVSVPLPHREVVV</sequence>
<feature type="transmembrane region" description="Helical" evidence="8">
    <location>
        <begin position="21"/>
        <end position="41"/>
    </location>
</feature>
<dbReference type="GO" id="GO:0140359">
    <property type="term" value="F:ABC-type transporter activity"/>
    <property type="evidence" value="ECO:0007669"/>
    <property type="project" value="InterPro"/>
</dbReference>
<organism evidence="11 12">
    <name type="scientific">Microbacterium immunditiarum</name>
    <dbReference type="NCBI Taxonomy" id="337480"/>
    <lineage>
        <taxon>Bacteria</taxon>
        <taxon>Bacillati</taxon>
        <taxon>Actinomycetota</taxon>
        <taxon>Actinomycetes</taxon>
        <taxon>Micrococcales</taxon>
        <taxon>Microbacteriaceae</taxon>
        <taxon>Microbacterium</taxon>
    </lineage>
</organism>
<comment type="subcellular location">
    <subcellularLocation>
        <location evidence="1">Cell membrane</location>
        <topology evidence="1">Multi-pass membrane protein</topology>
    </subcellularLocation>
</comment>
<dbReference type="GO" id="GO:0005886">
    <property type="term" value="C:plasma membrane"/>
    <property type="evidence" value="ECO:0007669"/>
    <property type="project" value="UniProtKB-SubCell"/>
</dbReference>
<dbReference type="InterPro" id="IPR036640">
    <property type="entry name" value="ABC1_TM_sf"/>
</dbReference>
<dbReference type="Gene3D" id="3.40.50.300">
    <property type="entry name" value="P-loop containing nucleotide triphosphate hydrolases"/>
    <property type="match status" value="1"/>
</dbReference>
<evidence type="ECO:0000256" key="4">
    <source>
        <dbReference type="ARBA" id="ARBA00022840"/>
    </source>
</evidence>
<evidence type="ECO:0000313" key="11">
    <source>
        <dbReference type="EMBL" id="NYE19371.1"/>
    </source>
</evidence>
<dbReference type="InterPro" id="IPR003593">
    <property type="entry name" value="AAA+_ATPase"/>
</dbReference>
<dbReference type="SMART" id="SM00382">
    <property type="entry name" value="AAA"/>
    <property type="match status" value="1"/>
</dbReference>
<dbReference type="SUPFAM" id="SSF52540">
    <property type="entry name" value="P-loop containing nucleoside triphosphate hydrolases"/>
    <property type="match status" value="1"/>
</dbReference>
<dbReference type="AlphaFoldDB" id="A0A7Y9KJ78"/>
<keyword evidence="2 8" id="KW-0812">Transmembrane</keyword>
<feature type="transmembrane region" description="Helical" evidence="8">
    <location>
        <begin position="163"/>
        <end position="186"/>
    </location>
</feature>
<evidence type="ECO:0000259" key="10">
    <source>
        <dbReference type="PROSITE" id="PS50929"/>
    </source>
</evidence>
<dbReference type="PANTHER" id="PTHR24221:SF590">
    <property type="entry name" value="COMPONENT LINKED WITH THE ASSEMBLY OF CYTOCHROME' TRANSPORT TRANSMEMBRANE ATP-BINDING PROTEIN ABC TRANSPORTER CYDD-RELATED"/>
    <property type="match status" value="1"/>
</dbReference>
<comment type="caution">
    <text evidence="11">The sequence shown here is derived from an EMBL/GenBank/DDBJ whole genome shotgun (WGS) entry which is preliminary data.</text>
</comment>
<dbReference type="InterPro" id="IPR003439">
    <property type="entry name" value="ABC_transporter-like_ATP-bd"/>
</dbReference>
<reference evidence="11 12" key="1">
    <citation type="submission" date="2020-07" db="EMBL/GenBank/DDBJ databases">
        <title>Sequencing the genomes of 1000 actinobacteria strains.</title>
        <authorList>
            <person name="Klenk H.-P."/>
        </authorList>
    </citation>
    <scope>NUCLEOTIDE SEQUENCE [LARGE SCALE GENOMIC DNA]</scope>
    <source>
        <strain evidence="11 12">DSM 24662</strain>
    </source>
</reference>
<feature type="region of interest" description="Disordered" evidence="7">
    <location>
        <begin position="326"/>
        <end position="351"/>
    </location>
</feature>
<keyword evidence="12" id="KW-1185">Reference proteome</keyword>
<keyword evidence="3" id="KW-0547">Nucleotide-binding</keyword>
<gene>
    <name evidence="11" type="ORF">BJ991_001399</name>
</gene>
<dbReference type="GO" id="GO:0042883">
    <property type="term" value="P:cysteine transport"/>
    <property type="evidence" value="ECO:0007669"/>
    <property type="project" value="InterPro"/>
</dbReference>
<dbReference type="InterPro" id="IPR011527">
    <property type="entry name" value="ABC1_TM_dom"/>
</dbReference>
<dbReference type="GO" id="GO:0016887">
    <property type="term" value="F:ATP hydrolysis activity"/>
    <property type="evidence" value="ECO:0007669"/>
    <property type="project" value="InterPro"/>
</dbReference>
<dbReference type="Proteomes" id="UP000576969">
    <property type="component" value="Unassembled WGS sequence"/>
</dbReference>
<keyword evidence="4 11" id="KW-0067">ATP-binding</keyword>
<feature type="domain" description="ABC transmembrane type-1" evidence="10">
    <location>
        <begin position="25"/>
        <end position="304"/>
    </location>
</feature>
<dbReference type="PROSITE" id="PS50893">
    <property type="entry name" value="ABC_TRANSPORTER_2"/>
    <property type="match status" value="1"/>
</dbReference>
<dbReference type="PANTHER" id="PTHR24221">
    <property type="entry name" value="ATP-BINDING CASSETTE SUB-FAMILY B"/>
    <property type="match status" value="1"/>
</dbReference>
<keyword evidence="6 8" id="KW-0472">Membrane</keyword>
<dbReference type="PROSITE" id="PS00211">
    <property type="entry name" value="ABC_TRANSPORTER_1"/>
    <property type="match status" value="1"/>
</dbReference>
<keyword evidence="5 8" id="KW-1133">Transmembrane helix</keyword>
<evidence type="ECO:0000313" key="12">
    <source>
        <dbReference type="Proteomes" id="UP000576969"/>
    </source>
</evidence>
<feature type="compositionally biased region" description="Basic and acidic residues" evidence="7">
    <location>
        <begin position="335"/>
        <end position="346"/>
    </location>
</feature>
<dbReference type="Gene3D" id="1.20.1560.10">
    <property type="entry name" value="ABC transporter type 1, transmembrane domain"/>
    <property type="match status" value="1"/>
</dbReference>
<dbReference type="NCBIfam" id="TIGR02857">
    <property type="entry name" value="CydD"/>
    <property type="match status" value="1"/>
</dbReference>
<dbReference type="GO" id="GO:0005524">
    <property type="term" value="F:ATP binding"/>
    <property type="evidence" value="ECO:0007669"/>
    <property type="project" value="UniProtKB-KW"/>
</dbReference>